<dbReference type="AlphaFoldDB" id="F2NL83"/>
<reference evidence="1 2" key="1">
    <citation type="journal article" date="2012" name="Stand. Genomic Sci.">
        <title>Complete genome sequence of the aerobic, heterotroph Marinithermus hydrothermalis type strain (T1(T)) from a deep-sea hydrothermal vent chimney.</title>
        <authorList>
            <person name="Copeland A."/>
            <person name="Gu W."/>
            <person name="Yasawong M."/>
            <person name="Lapidus A."/>
            <person name="Lucas S."/>
            <person name="Deshpande S."/>
            <person name="Pagani I."/>
            <person name="Tapia R."/>
            <person name="Cheng J.F."/>
            <person name="Goodwin L.A."/>
            <person name="Pitluck S."/>
            <person name="Liolios K."/>
            <person name="Ivanova N."/>
            <person name="Mavromatis K."/>
            <person name="Mikhailova N."/>
            <person name="Pati A."/>
            <person name="Chen A."/>
            <person name="Palaniappan K."/>
            <person name="Land M."/>
            <person name="Pan C."/>
            <person name="Brambilla E.M."/>
            <person name="Rohde M."/>
            <person name="Tindall B.J."/>
            <person name="Sikorski J."/>
            <person name="Goker M."/>
            <person name="Detter J.C."/>
            <person name="Bristow J."/>
            <person name="Eisen J.A."/>
            <person name="Markowitz V."/>
            <person name="Hugenholtz P."/>
            <person name="Kyrpides N.C."/>
            <person name="Klenk H.P."/>
            <person name="Woyke T."/>
        </authorList>
    </citation>
    <scope>NUCLEOTIDE SEQUENCE [LARGE SCALE GENOMIC DNA]</scope>
    <source>
        <strain evidence="2">DSM 14884 / JCM 11576 / T1</strain>
    </source>
</reference>
<dbReference type="GO" id="GO:0005975">
    <property type="term" value="P:carbohydrate metabolic process"/>
    <property type="evidence" value="ECO:0007669"/>
    <property type="project" value="InterPro"/>
</dbReference>
<dbReference type="eggNOG" id="ENOG5031RCD">
    <property type="taxonomic scope" value="Bacteria"/>
</dbReference>
<dbReference type="Gene3D" id="1.50.10.20">
    <property type="match status" value="1"/>
</dbReference>
<keyword evidence="2" id="KW-1185">Reference proteome</keyword>
<sequence length="420" mass="46704">MIAATAQTASVAQAVANLAVWLETVRQPGGYAGPVAHWWQNRYRYTGPGLDWRYEGLLEGYRVLYEKTGDPCWRQRLQRAATDLMQGQRPDGTYRSSCFELNPGTMGTPHEAAATLGLLGALRYLKDPDAALACARRNLEGLVRRLWDPNRQGFNDRPGVYGRVPNKLATLAQAFLRFAVVSGEEVWLGYARAALEDVLGYQVPRGPLKGAIHQYAPRPGRGDGRFFPYYNARCVPPLLEAAQVFGEERYRVAARAALGFLERTHRAGGWPQLLYTRGGGVGPRWVAGAADILRAFRLMGRPLPNGALEWFLQRQLPSGAFRTAEGFSPGGRADYRDLTPVTGWNDKALRFLAELLPSGARLPQATTRTVRLPTRVGRRAAVLVETPEEVRIVGAKGVHLYHWVKAEPWARVCVQEVDFR</sequence>
<dbReference type="SUPFAM" id="SSF48208">
    <property type="entry name" value="Six-hairpin glycosidases"/>
    <property type="match status" value="1"/>
</dbReference>
<dbReference type="KEGG" id="mhd:Marky_0736"/>
<dbReference type="STRING" id="869210.Marky_0736"/>
<proteinExistence type="predicted"/>
<accession>F2NL83</accession>
<gene>
    <name evidence="1" type="ordered locus">Marky_0736</name>
</gene>
<dbReference type="EMBL" id="CP002630">
    <property type="protein sequence ID" value="AEB11486.1"/>
    <property type="molecule type" value="Genomic_DNA"/>
</dbReference>
<name>F2NL83_MARHT</name>
<evidence type="ECO:0000313" key="2">
    <source>
        <dbReference type="Proteomes" id="UP000007030"/>
    </source>
</evidence>
<dbReference type="InterPro" id="IPR008928">
    <property type="entry name" value="6-hairpin_glycosidase_sf"/>
</dbReference>
<protein>
    <submittedName>
        <fullName evidence="1">Uncharacterized protein</fullName>
    </submittedName>
</protein>
<dbReference type="Proteomes" id="UP000007030">
    <property type="component" value="Chromosome"/>
</dbReference>
<dbReference type="OrthoDB" id="34015at2"/>
<dbReference type="HOGENOM" id="CLU_653468_0_0_0"/>
<organism evidence="1 2">
    <name type="scientific">Marinithermus hydrothermalis (strain DSM 14884 / JCM 11576 / T1)</name>
    <dbReference type="NCBI Taxonomy" id="869210"/>
    <lineage>
        <taxon>Bacteria</taxon>
        <taxon>Thermotogati</taxon>
        <taxon>Deinococcota</taxon>
        <taxon>Deinococci</taxon>
        <taxon>Thermales</taxon>
        <taxon>Thermaceae</taxon>
        <taxon>Marinithermus</taxon>
    </lineage>
</organism>
<dbReference type="RefSeq" id="WP_013703538.1">
    <property type="nucleotide sequence ID" value="NC_015387.1"/>
</dbReference>
<evidence type="ECO:0000313" key="1">
    <source>
        <dbReference type="EMBL" id="AEB11486.1"/>
    </source>
</evidence>